<keyword evidence="1" id="KW-0472">Membrane</keyword>
<feature type="transmembrane region" description="Helical" evidence="1">
    <location>
        <begin position="62"/>
        <end position="80"/>
    </location>
</feature>
<accession>A0AAJ0G3X6</accession>
<proteinExistence type="predicted"/>
<dbReference type="PANTHER" id="PTHR35043:SF7">
    <property type="entry name" value="TRANSCRIPTION FACTOR DOMAIN-CONTAINING PROTEIN"/>
    <property type="match status" value="1"/>
</dbReference>
<dbReference type="Proteomes" id="UP001271007">
    <property type="component" value="Unassembled WGS sequence"/>
</dbReference>
<dbReference type="AlphaFoldDB" id="A0AAJ0G3X6"/>
<reference evidence="2" key="1">
    <citation type="submission" date="2023-04" db="EMBL/GenBank/DDBJ databases">
        <title>Black Yeasts Isolated from many extreme environments.</title>
        <authorList>
            <person name="Coleine C."/>
            <person name="Stajich J.E."/>
            <person name="Selbmann L."/>
        </authorList>
    </citation>
    <scope>NUCLEOTIDE SEQUENCE</scope>
    <source>
        <strain evidence="2">CCFEE 5312</strain>
    </source>
</reference>
<sequence>MGGYRVTDGSTGQKYCFRGLQLAWLHKQKLISIPEISTQDMDDRSDADALAKFMQHLHLTTLELDLLPYVVLTWVFYLFWWSKPLQLSTYTEVSVQNLATASLISLAEATLPVRKEPYCWRPVPTELHARGWEFCWMDKPWDMKRLKIKNPNPLIPSELHNRVRRTMAESCVADWYRVAINDGHPSESDYWDDLVIYVSGLFIFCFPLLAWNWHFPTQVERMIWRVTAVTSGGAITAWVPLAFMLSFLEPGTFWKELPYYILTVIVGASRFYLVVESFIGIRWVPEGVFKTVSRSSYFPHVT</sequence>
<dbReference type="PANTHER" id="PTHR35043">
    <property type="entry name" value="TRANSCRIPTION FACTOR DOMAIN-CONTAINING PROTEIN"/>
    <property type="match status" value="1"/>
</dbReference>
<keyword evidence="1" id="KW-0812">Transmembrane</keyword>
<evidence type="ECO:0000313" key="2">
    <source>
        <dbReference type="EMBL" id="KAK3046239.1"/>
    </source>
</evidence>
<protein>
    <submittedName>
        <fullName evidence="2">Uncharacterized protein</fullName>
    </submittedName>
</protein>
<organism evidence="2 3">
    <name type="scientific">Extremus antarcticus</name>
    <dbReference type="NCBI Taxonomy" id="702011"/>
    <lineage>
        <taxon>Eukaryota</taxon>
        <taxon>Fungi</taxon>
        <taxon>Dikarya</taxon>
        <taxon>Ascomycota</taxon>
        <taxon>Pezizomycotina</taxon>
        <taxon>Dothideomycetes</taxon>
        <taxon>Dothideomycetidae</taxon>
        <taxon>Mycosphaerellales</taxon>
        <taxon>Extremaceae</taxon>
        <taxon>Extremus</taxon>
    </lineage>
</organism>
<feature type="transmembrane region" description="Helical" evidence="1">
    <location>
        <begin position="223"/>
        <end position="245"/>
    </location>
</feature>
<feature type="transmembrane region" description="Helical" evidence="1">
    <location>
        <begin position="194"/>
        <end position="211"/>
    </location>
</feature>
<dbReference type="EMBL" id="JAWDJX010000104">
    <property type="protein sequence ID" value="KAK3046239.1"/>
    <property type="molecule type" value="Genomic_DNA"/>
</dbReference>
<name>A0AAJ0G3X6_9PEZI</name>
<feature type="transmembrane region" description="Helical" evidence="1">
    <location>
        <begin position="257"/>
        <end position="275"/>
    </location>
</feature>
<gene>
    <name evidence="2" type="ORF">LTR09_012264</name>
</gene>
<comment type="caution">
    <text evidence="2">The sequence shown here is derived from an EMBL/GenBank/DDBJ whole genome shotgun (WGS) entry which is preliminary data.</text>
</comment>
<keyword evidence="3" id="KW-1185">Reference proteome</keyword>
<evidence type="ECO:0000256" key="1">
    <source>
        <dbReference type="SAM" id="Phobius"/>
    </source>
</evidence>
<keyword evidence="1" id="KW-1133">Transmembrane helix</keyword>
<evidence type="ECO:0000313" key="3">
    <source>
        <dbReference type="Proteomes" id="UP001271007"/>
    </source>
</evidence>